<dbReference type="InterPro" id="IPR010308">
    <property type="entry name" value="TRP_C"/>
</dbReference>
<comment type="subcellular location">
    <subcellularLocation>
        <location evidence="1">Membrane</location>
        <topology evidence="1">Multi-pass membrane protein</topology>
    </subcellularLocation>
</comment>
<feature type="transmembrane region" description="Helical" evidence="8">
    <location>
        <begin position="442"/>
        <end position="462"/>
    </location>
</feature>
<keyword evidence="5 8" id="KW-1133">Transmembrane helix</keyword>
<dbReference type="Proteomes" id="UP001642482">
    <property type="component" value="Unassembled WGS sequence"/>
</dbReference>
<feature type="transmembrane region" description="Helical" evidence="8">
    <location>
        <begin position="618"/>
        <end position="647"/>
    </location>
</feature>
<dbReference type="InterPro" id="IPR032800">
    <property type="entry name" value="TRP_N"/>
</dbReference>
<dbReference type="Pfam" id="PF14558">
    <property type="entry name" value="TRP_N"/>
    <property type="match status" value="1"/>
</dbReference>
<reference evidence="11 12" key="1">
    <citation type="submission" date="2024-01" db="EMBL/GenBank/DDBJ databases">
        <authorList>
            <person name="Allen C."/>
            <person name="Tagirdzhanova G."/>
        </authorList>
    </citation>
    <scope>NUCLEOTIDE SEQUENCE [LARGE SCALE GENOMIC DNA]</scope>
</reference>
<evidence type="ECO:0000256" key="1">
    <source>
        <dbReference type="ARBA" id="ARBA00004141"/>
    </source>
</evidence>
<name>A0ABP0BIK3_9PEZI</name>
<gene>
    <name evidence="11" type="ORF">SEUCBS140593_003899</name>
</gene>
<keyword evidence="4 9" id="KW-0732">Signal</keyword>
<dbReference type="Pfam" id="PF06011">
    <property type="entry name" value="TRP"/>
    <property type="match status" value="1"/>
</dbReference>
<feature type="transmembrane region" description="Helical" evidence="8">
    <location>
        <begin position="530"/>
        <end position="550"/>
    </location>
</feature>
<comment type="caution">
    <text evidence="11">The sequence shown here is derived from an EMBL/GenBank/DDBJ whole genome shotgun (WGS) entry which is preliminary data.</text>
</comment>
<feature type="compositionally biased region" description="Low complexity" evidence="7">
    <location>
        <begin position="911"/>
        <end position="925"/>
    </location>
</feature>
<keyword evidence="3 8" id="KW-0812">Transmembrane</keyword>
<feature type="signal peptide" evidence="9">
    <location>
        <begin position="1"/>
        <end position="27"/>
    </location>
</feature>
<organism evidence="11 12">
    <name type="scientific">Sporothrix eucalyptigena</name>
    <dbReference type="NCBI Taxonomy" id="1812306"/>
    <lineage>
        <taxon>Eukaryota</taxon>
        <taxon>Fungi</taxon>
        <taxon>Dikarya</taxon>
        <taxon>Ascomycota</taxon>
        <taxon>Pezizomycotina</taxon>
        <taxon>Sordariomycetes</taxon>
        <taxon>Sordariomycetidae</taxon>
        <taxon>Ophiostomatales</taxon>
        <taxon>Ophiostomataceae</taxon>
        <taxon>Sporothrix</taxon>
    </lineage>
</organism>
<evidence type="ECO:0000256" key="3">
    <source>
        <dbReference type="ARBA" id="ARBA00022692"/>
    </source>
</evidence>
<feature type="transmembrane region" description="Helical" evidence="8">
    <location>
        <begin position="468"/>
        <end position="490"/>
    </location>
</feature>
<keyword evidence="6 8" id="KW-0472">Membrane</keyword>
<dbReference type="InterPro" id="IPR040241">
    <property type="entry name" value="TRP_Flc/Pkd2-like"/>
</dbReference>
<evidence type="ECO:0000256" key="6">
    <source>
        <dbReference type="ARBA" id="ARBA00023136"/>
    </source>
</evidence>
<dbReference type="EMBL" id="CAWUHD010000031">
    <property type="protein sequence ID" value="CAK7219462.1"/>
    <property type="molecule type" value="Genomic_DNA"/>
</dbReference>
<evidence type="ECO:0000256" key="9">
    <source>
        <dbReference type="SAM" id="SignalP"/>
    </source>
</evidence>
<evidence type="ECO:0000256" key="2">
    <source>
        <dbReference type="ARBA" id="ARBA00010642"/>
    </source>
</evidence>
<evidence type="ECO:0000256" key="5">
    <source>
        <dbReference type="ARBA" id="ARBA00022989"/>
    </source>
</evidence>
<feature type="transmembrane region" description="Helical" evidence="8">
    <location>
        <begin position="390"/>
        <end position="421"/>
    </location>
</feature>
<evidence type="ECO:0000313" key="11">
    <source>
        <dbReference type="EMBL" id="CAK7219462.1"/>
    </source>
</evidence>
<evidence type="ECO:0000256" key="4">
    <source>
        <dbReference type="ARBA" id="ARBA00022729"/>
    </source>
</evidence>
<evidence type="ECO:0000313" key="12">
    <source>
        <dbReference type="Proteomes" id="UP001642482"/>
    </source>
</evidence>
<proteinExistence type="inferred from homology"/>
<feature type="chain" id="PRO_5045589018" description="ML-like domain-containing protein" evidence="9">
    <location>
        <begin position="28"/>
        <end position="925"/>
    </location>
</feature>
<feature type="region of interest" description="Disordered" evidence="7">
    <location>
        <begin position="679"/>
        <end position="700"/>
    </location>
</feature>
<sequence>MTRYRSSSLRRLVLAASFSLHAATTTATDILQTTGFNNCGGNSTSVTVQKVDIQYNNDNQTVTFDVAGTSAKVQNVTAILNVTAYGTQVYSNSFNPCSASTFVQQLCPVPAGSFAASGSQAIPAQFANQVPSIAFQIPDIAAQATLQLVANDGDNEGQDVACIQSQVSNGKTTDIPAVSYIAASVAAAALVLSGVGALGAAAAGASSAVGAVGGSSVAGGMGTISPSFGEVFGWFQGMAMNSMLSVNYPQVYRSFAKNFGFSTGLIPWNTMQLAIDNFRVATGGNLTNDSVQFLQNATLVFPDGSTETPSSSSLSFKLARSILDSPSASLLDRRSHMLLLREITTSINATSTSTSTNGTDASGAVNTVRTAVTGIRAYVEELSIPSANTFMTVLLIIAIVIAAITVGILLVKVVLEAWALIGRFPESLAGFRQHYWRSIARAITTLILLLYGVWVLYCMFQFTQGDSWAAKALAGVTLGLFTGVLAFFSFRIWYTAQKLTDEEGDASGLYDDKTIWTKYSLFYESYRRQYWWVFVPAIFYMFAKGVALAVGDGHGMAQTIAQLAIESVMLILLLWSRPYERRSGNVVNILIQVVRVLSVVCILIFVEEFGIAETTQTVAGVVLIAVQSALSGILAILIAWNAIVACVKENPHRKRRKELEKARDTDNLTPLDARNSLLQAGRKKSLDDEETGSLSDKSEKNMAMAAMPTASTTSDAAASKLMPATAVTSSSNLAVPRMPPSRQASSVAISTLSASSGAVLIGLASTAPPNTRPLTPGNAPNFSSKLQYGNNARSNSRDGDQGGESLLGNMAPMGRSEPVDMRQPTLPNLGPINNNARGPPARGQTYNGPGYRPYGNGYGNGNGANYQRRNNTYSPFPAPQQQYYNGGNNGPYMPYNRAQQTNGYGNGNGNFNGNYGPRYGPPRGY</sequence>
<feature type="region of interest" description="Disordered" evidence="7">
    <location>
        <begin position="787"/>
        <end position="848"/>
    </location>
</feature>
<evidence type="ECO:0000256" key="7">
    <source>
        <dbReference type="SAM" id="MobiDB-lite"/>
    </source>
</evidence>
<protein>
    <recommendedName>
        <fullName evidence="10">ML-like domain-containing protein</fullName>
    </recommendedName>
</protein>
<comment type="similarity">
    <text evidence="2">Belongs to the transient receptor potential (TRP) ion channel family.</text>
</comment>
<evidence type="ECO:0000259" key="10">
    <source>
        <dbReference type="SMART" id="SM01320"/>
    </source>
</evidence>
<accession>A0ABP0BIK3</accession>
<dbReference type="PANTHER" id="PTHR31145">
    <property type="entry name" value="INTEGRAL MEMBRANE PROTEIN (AFU_ORTHOLOGUE AFUA_7G01610)"/>
    <property type="match status" value="1"/>
</dbReference>
<feature type="domain" description="ML-like" evidence="10">
    <location>
        <begin position="29"/>
        <end position="174"/>
    </location>
</feature>
<feature type="transmembrane region" description="Helical" evidence="8">
    <location>
        <begin position="556"/>
        <end position="575"/>
    </location>
</feature>
<evidence type="ECO:0000256" key="8">
    <source>
        <dbReference type="SAM" id="Phobius"/>
    </source>
</evidence>
<dbReference type="SMART" id="SM01320">
    <property type="entry name" value="TRP_N"/>
    <property type="match status" value="1"/>
</dbReference>
<feature type="transmembrane region" description="Helical" evidence="8">
    <location>
        <begin position="587"/>
        <end position="606"/>
    </location>
</feature>
<dbReference type="PANTHER" id="PTHR31145:SF5">
    <property type="entry name" value="DUF907 DOMAIN PROTEIN (AFU_ORTHOLOGUE AFUA_2G06100)"/>
    <property type="match status" value="1"/>
</dbReference>
<feature type="region of interest" description="Disordered" evidence="7">
    <location>
        <begin position="895"/>
        <end position="925"/>
    </location>
</feature>
<keyword evidence="12" id="KW-1185">Reference proteome</keyword>